<dbReference type="InterPro" id="IPR036034">
    <property type="entry name" value="PDZ_sf"/>
</dbReference>
<dbReference type="InterPro" id="IPR043504">
    <property type="entry name" value="Peptidase_S1_PA_chymotrypsin"/>
</dbReference>
<dbReference type="PANTHER" id="PTHR43343:SF3">
    <property type="entry name" value="PROTEASE DO-LIKE 8, CHLOROPLASTIC"/>
    <property type="match status" value="1"/>
</dbReference>
<gene>
    <name evidence="5" type="ORF">ADL15_32645</name>
</gene>
<dbReference type="Gene3D" id="2.40.10.10">
    <property type="entry name" value="Trypsin-like serine proteases"/>
    <property type="match status" value="1"/>
</dbReference>
<comment type="caution">
    <text evidence="5">The sequence shown here is derived from an EMBL/GenBank/DDBJ whole genome shotgun (WGS) entry which is preliminary data.</text>
</comment>
<dbReference type="PROSITE" id="PS50106">
    <property type="entry name" value="PDZ"/>
    <property type="match status" value="1"/>
</dbReference>
<dbReference type="AlphaFoldDB" id="A0A117MP66"/>
<evidence type="ECO:0000259" key="4">
    <source>
        <dbReference type="PROSITE" id="PS50106"/>
    </source>
</evidence>
<dbReference type="SUPFAM" id="SSF50156">
    <property type="entry name" value="PDZ domain-like"/>
    <property type="match status" value="1"/>
</dbReference>
<dbReference type="Pfam" id="PF13365">
    <property type="entry name" value="Trypsin_2"/>
    <property type="match status" value="1"/>
</dbReference>
<accession>A0A117MP66</accession>
<evidence type="ECO:0000313" key="5">
    <source>
        <dbReference type="EMBL" id="KUL28147.1"/>
    </source>
</evidence>
<dbReference type="EMBL" id="LLZH01000291">
    <property type="protein sequence ID" value="KUL28147.1"/>
    <property type="molecule type" value="Genomic_DNA"/>
</dbReference>
<dbReference type="RefSeq" id="WP_067699211.1">
    <property type="nucleotide sequence ID" value="NZ_LLZH01000291.1"/>
</dbReference>
<proteinExistence type="inferred from homology"/>
<reference evidence="5 6" key="1">
    <citation type="submission" date="2015-10" db="EMBL/GenBank/DDBJ databases">
        <authorList>
            <person name="Gilbert D.G."/>
        </authorList>
    </citation>
    <scope>NUCLEOTIDE SEQUENCE [LARGE SCALE GENOMIC DNA]</scope>
    <source>
        <strain evidence="5 6">NRRL B-16712</strain>
    </source>
</reference>
<dbReference type="Gene3D" id="2.30.42.10">
    <property type="match status" value="1"/>
</dbReference>
<dbReference type="GO" id="GO:0006508">
    <property type="term" value="P:proteolysis"/>
    <property type="evidence" value="ECO:0007669"/>
    <property type="project" value="UniProtKB-KW"/>
</dbReference>
<evidence type="ECO:0000256" key="1">
    <source>
        <dbReference type="ARBA" id="ARBA00010541"/>
    </source>
</evidence>
<feature type="domain" description="PDZ" evidence="4">
    <location>
        <begin position="101"/>
        <end position="193"/>
    </location>
</feature>
<sequence>MVGQPVVAAGSPLGLSATITAGVVSALNRYVDVGQGEEPAALINAVQTDAAVNPGNSGGPLADCAGRQVGVNSAGAQTPDGGGGSIGLNFAIPIDFAVSVADQLIKNGRAEHPVLGVLSVTVTDEMARSTGLPRGAYVEQVLPGLGAARGGLRAGDVITQVGDVAVTSTDQLLVAVQAHRPGDTVQVGFQRAGAPQRAGVTVATPG</sequence>
<dbReference type="InterPro" id="IPR051201">
    <property type="entry name" value="Chloro_Bact_Ser_Proteases"/>
</dbReference>
<dbReference type="InterPro" id="IPR001478">
    <property type="entry name" value="PDZ"/>
</dbReference>
<organism evidence="5 6">
    <name type="scientific">Actinoplanes awajinensis subsp. mycoplanecinus</name>
    <dbReference type="NCBI Taxonomy" id="135947"/>
    <lineage>
        <taxon>Bacteria</taxon>
        <taxon>Bacillati</taxon>
        <taxon>Actinomycetota</taxon>
        <taxon>Actinomycetes</taxon>
        <taxon>Micromonosporales</taxon>
        <taxon>Micromonosporaceae</taxon>
        <taxon>Actinoplanes</taxon>
    </lineage>
</organism>
<dbReference type="SMART" id="SM00228">
    <property type="entry name" value="PDZ"/>
    <property type="match status" value="1"/>
</dbReference>
<dbReference type="GO" id="GO:0004252">
    <property type="term" value="F:serine-type endopeptidase activity"/>
    <property type="evidence" value="ECO:0007669"/>
    <property type="project" value="InterPro"/>
</dbReference>
<dbReference type="Proteomes" id="UP000053244">
    <property type="component" value="Unassembled WGS sequence"/>
</dbReference>
<dbReference type="PANTHER" id="PTHR43343">
    <property type="entry name" value="PEPTIDASE S12"/>
    <property type="match status" value="1"/>
</dbReference>
<evidence type="ECO:0000256" key="3">
    <source>
        <dbReference type="ARBA" id="ARBA00022801"/>
    </source>
</evidence>
<dbReference type="InterPro" id="IPR001940">
    <property type="entry name" value="Peptidase_S1C"/>
</dbReference>
<dbReference type="PRINTS" id="PR00834">
    <property type="entry name" value="PROTEASES2C"/>
</dbReference>
<evidence type="ECO:0000313" key="6">
    <source>
        <dbReference type="Proteomes" id="UP000053244"/>
    </source>
</evidence>
<evidence type="ECO:0000256" key="2">
    <source>
        <dbReference type="ARBA" id="ARBA00022670"/>
    </source>
</evidence>
<keyword evidence="3" id="KW-0378">Hydrolase</keyword>
<protein>
    <recommendedName>
        <fullName evidence="4">PDZ domain-containing protein</fullName>
    </recommendedName>
</protein>
<dbReference type="SUPFAM" id="SSF50494">
    <property type="entry name" value="Trypsin-like serine proteases"/>
    <property type="match status" value="1"/>
</dbReference>
<keyword evidence="6" id="KW-1185">Reference proteome</keyword>
<name>A0A117MP66_9ACTN</name>
<comment type="similarity">
    <text evidence="1">Belongs to the peptidase S1C family.</text>
</comment>
<dbReference type="Pfam" id="PF13180">
    <property type="entry name" value="PDZ_2"/>
    <property type="match status" value="1"/>
</dbReference>
<dbReference type="InterPro" id="IPR009003">
    <property type="entry name" value="Peptidase_S1_PA"/>
</dbReference>
<keyword evidence="2" id="KW-0645">Protease</keyword>